<reference evidence="2" key="1">
    <citation type="submission" date="2023-03" db="EMBL/GenBank/DDBJ databases">
        <title>Massive genome expansion in bonnet fungi (Mycena s.s.) driven by repeated elements and novel gene families across ecological guilds.</title>
        <authorList>
            <consortium name="Lawrence Berkeley National Laboratory"/>
            <person name="Harder C.B."/>
            <person name="Miyauchi S."/>
            <person name="Viragh M."/>
            <person name="Kuo A."/>
            <person name="Thoen E."/>
            <person name="Andreopoulos B."/>
            <person name="Lu D."/>
            <person name="Skrede I."/>
            <person name="Drula E."/>
            <person name="Henrissat B."/>
            <person name="Morin E."/>
            <person name="Kohler A."/>
            <person name="Barry K."/>
            <person name="LaButti K."/>
            <person name="Morin E."/>
            <person name="Salamov A."/>
            <person name="Lipzen A."/>
            <person name="Mereny Z."/>
            <person name="Hegedus B."/>
            <person name="Baldrian P."/>
            <person name="Stursova M."/>
            <person name="Weitz H."/>
            <person name="Taylor A."/>
            <person name="Grigoriev I.V."/>
            <person name="Nagy L.G."/>
            <person name="Martin F."/>
            <person name="Kauserud H."/>
        </authorList>
    </citation>
    <scope>NUCLEOTIDE SEQUENCE</scope>
    <source>
        <strain evidence="2">CBHHK002</strain>
    </source>
</reference>
<accession>A0AAD7A735</accession>
<feature type="transmembrane region" description="Helical" evidence="1">
    <location>
        <begin position="91"/>
        <end position="113"/>
    </location>
</feature>
<evidence type="ECO:0000313" key="2">
    <source>
        <dbReference type="EMBL" id="KAJ7350900.1"/>
    </source>
</evidence>
<sequence>MSDPPGPDSSHPASLPPDLQRQLHVARLVFTCTTAVFIWDILHNFVDDYHLFFKHKFRVSAAAYLGSSRTTSLAYVLGFTLFSTYPLANCQAAMVVFNSFYPLSAGCTSLLFFFRVRAIYGGQRIISWIFAFLWICVVGAAILVPIYTYATSVGPVCIVTKIPSIVGAAATVLTVHDTSVFVAISYRLLADSHREHTPKEMMRALFRGANLHTFSTALFRDGQMYYIITILSNILTISLVYTPSVSPIYHGVMAIPNVTLTSIMACRVYRNAKLHYVHVPHLSLPTLSLSRENPAVIVP</sequence>
<evidence type="ECO:0000256" key="1">
    <source>
        <dbReference type="SAM" id="Phobius"/>
    </source>
</evidence>
<dbReference type="EMBL" id="JARIHO010000014">
    <property type="protein sequence ID" value="KAJ7350900.1"/>
    <property type="molecule type" value="Genomic_DNA"/>
</dbReference>
<dbReference type="AlphaFoldDB" id="A0AAD7A735"/>
<proteinExistence type="predicted"/>
<keyword evidence="3" id="KW-1185">Reference proteome</keyword>
<feature type="transmembrane region" description="Helical" evidence="1">
    <location>
        <begin position="125"/>
        <end position="150"/>
    </location>
</feature>
<comment type="caution">
    <text evidence="2">The sequence shown here is derived from an EMBL/GenBank/DDBJ whole genome shotgun (WGS) entry which is preliminary data.</text>
</comment>
<keyword evidence="1" id="KW-1133">Transmembrane helix</keyword>
<keyword evidence="1" id="KW-0472">Membrane</keyword>
<feature type="transmembrane region" description="Helical" evidence="1">
    <location>
        <begin position="24"/>
        <end position="42"/>
    </location>
</feature>
<feature type="transmembrane region" description="Helical" evidence="1">
    <location>
        <begin position="224"/>
        <end position="242"/>
    </location>
</feature>
<keyword evidence="1" id="KW-0812">Transmembrane</keyword>
<dbReference type="Proteomes" id="UP001218218">
    <property type="component" value="Unassembled WGS sequence"/>
</dbReference>
<feature type="transmembrane region" description="Helical" evidence="1">
    <location>
        <begin position="162"/>
        <end position="189"/>
    </location>
</feature>
<protein>
    <submittedName>
        <fullName evidence="2">Uncharacterized protein</fullName>
    </submittedName>
</protein>
<organism evidence="2 3">
    <name type="scientific">Mycena albidolilacea</name>
    <dbReference type="NCBI Taxonomy" id="1033008"/>
    <lineage>
        <taxon>Eukaryota</taxon>
        <taxon>Fungi</taxon>
        <taxon>Dikarya</taxon>
        <taxon>Basidiomycota</taxon>
        <taxon>Agaricomycotina</taxon>
        <taxon>Agaricomycetes</taxon>
        <taxon>Agaricomycetidae</taxon>
        <taxon>Agaricales</taxon>
        <taxon>Marasmiineae</taxon>
        <taxon>Mycenaceae</taxon>
        <taxon>Mycena</taxon>
    </lineage>
</organism>
<evidence type="ECO:0000313" key="3">
    <source>
        <dbReference type="Proteomes" id="UP001218218"/>
    </source>
</evidence>
<feature type="transmembrane region" description="Helical" evidence="1">
    <location>
        <begin position="63"/>
        <end position="85"/>
    </location>
</feature>
<gene>
    <name evidence="2" type="ORF">DFH08DRAFT_696025</name>
</gene>
<feature type="transmembrane region" description="Helical" evidence="1">
    <location>
        <begin position="248"/>
        <end position="269"/>
    </location>
</feature>
<name>A0AAD7A735_9AGAR</name>